<dbReference type="VEuPathDB" id="AmoebaDB:NAEGRDRAFT_64448"/>
<dbReference type="GO" id="GO:0003723">
    <property type="term" value="F:RNA binding"/>
    <property type="evidence" value="ECO:0007669"/>
    <property type="project" value="InterPro"/>
</dbReference>
<dbReference type="PANTHER" id="PTHR21600:SF40">
    <property type="entry name" value="PSEUDOURIDYLATE SYNTHASE RPUSD2"/>
    <property type="match status" value="1"/>
</dbReference>
<name>D2V6I3_NAEGR</name>
<dbReference type="InterPro" id="IPR050188">
    <property type="entry name" value="RluA_PseudoU_synthase"/>
</dbReference>
<dbReference type="GO" id="GO:0009982">
    <property type="term" value="F:pseudouridine synthase activity"/>
    <property type="evidence" value="ECO:0007669"/>
    <property type="project" value="InterPro"/>
</dbReference>
<dbReference type="EMBL" id="GG738854">
    <property type="protein sequence ID" value="EFC47578.1"/>
    <property type="molecule type" value="Genomic_DNA"/>
</dbReference>
<proteinExistence type="predicted"/>
<dbReference type="Gene3D" id="3.30.2350.10">
    <property type="entry name" value="Pseudouridine synthase"/>
    <property type="match status" value="1"/>
</dbReference>
<reference evidence="2 3" key="1">
    <citation type="journal article" date="2010" name="Cell">
        <title>The genome of Naegleria gruberi illuminates early eukaryotic versatility.</title>
        <authorList>
            <person name="Fritz-Laylin L.K."/>
            <person name="Prochnik S.E."/>
            <person name="Ginger M.L."/>
            <person name="Dacks J.B."/>
            <person name="Carpenter M.L."/>
            <person name="Field M.C."/>
            <person name="Kuo A."/>
            <person name="Paredez A."/>
            <person name="Chapman J."/>
            <person name="Pham J."/>
            <person name="Shu S."/>
            <person name="Neupane R."/>
            <person name="Cipriano M."/>
            <person name="Mancuso J."/>
            <person name="Tu H."/>
            <person name="Salamov A."/>
            <person name="Lindquist E."/>
            <person name="Shapiro H."/>
            <person name="Lucas S."/>
            <person name="Grigoriev I.V."/>
            <person name="Cande W.Z."/>
            <person name="Fulton C."/>
            <person name="Rokhsar D.S."/>
            <person name="Dawson S.C."/>
        </authorList>
    </citation>
    <scope>NUCLEOTIDE SEQUENCE [LARGE SCALE GENOMIC DNA]</scope>
    <source>
        <strain evidence="2 3">NEG-M</strain>
    </source>
</reference>
<dbReference type="InterPro" id="IPR006224">
    <property type="entry name" value="PsdUridine_synth_RluA-like_CS"/>
</dbReference>
<dbReference type="PROSITE" id="PS01129">
    <property type="entry name" value="PSI_RLU"/>
    <property type="match status" value="1"/>
</dbReference>
<dbReference type="Proteomes" id="UP000006671">
    <property type="component" value="Unassembled WGS sequence"/>
</dbReference>
<dbReference type="eggNOG" id="KOG1919">
    <property type="taxonomic scope" value="Eukaryota"/>
</dbReference>
<dbReference type="InterPro" id="IPR020103">
    <property type="entry name" value="PsdUridine_synth_cat_dom_sf"/>
</dbReference>
<keyword evidence="3" id="KW-1185">Reference proteome</keyword>
<accession>D2V6I3</accession>
<dbReference type="KEGG" id="ngr:NAEGRDRAFT_64448"/>
<dbReference type="InParanoid" id="D2V6I3"/>
<evidence type="ECO:0000313" key="3">
    <source>
        <dbReference type="Proteomes" id="UP000006671"/>
    </source>
</evidence>
<dbReference type="AlphaFoldDB" id="D2V6I3"/>
<organism evidence="3">
    <name type="scientific">Naegleria gruberi</name>
    <name type="common">Amoeba</name>
    <dbReference type="NCBI Taxonomy" id="5762"/>
    <lineage>
        <taxon>Eukaryota</taxon>
        <taxon>Discoba</taxon>
        <taxon>Heterolobosea</taxon>
        <taxon>Tetramitia</taxon>
        <taxon>Eutetramitia</taxon>
        <taxon>Vahlkampfiidae</taxon>
        <taxon>Naegleria</taxon>
    </lineage>
</organism>
<feature type="domain" description="Pseudouridine synthase RsuA/RluA-like" evidence="1">
    <location>
        <begin position="140"/>
        <end position="259"/>
    </location>
</feature>
<dbReference type="PANTHER" id="PTHR21600">
    <property type="entry name" value="MITOCHONDRIAL RNA PSEUDOURIDINE SYNTHASE"/>
    <property type="match status" value="1"/>
</dbReference>
<evidence type="ECO:0000313" key="2">
    <source>
        <dbReference type="EMBL" id="EFC47578.1"/>
    </source>
</evidence>
<dbReference type="GeneID" id="8861642"/>
<sequence length="279" mass="33005">MSKQVIHSHFEKLGEYVLTKHVLEGGILRKATVNDRDAKITTLRHVIPYVHCYHQKVENYEGRMTNKTLQESYCREYGVDESTFRRMCEMNVITLNEKPITKSLLKYKLKDDDCFQVKDMRMDRPIKHFDKLEIIKEENDFVVVTKPPGICVHPIKRYHKNSLFYMLEHEYAHHFGNDLHCKTIHRLDKETCGVLIVGKTSEGAKYFQKLLKEKQVEKQYIARVDGIVKGKPQFEINDPLVCIQRWDNIFKSISNKEVEKEYREICKKNRVAFQPKPSK</sequence>
<dbReference type="STRING" id="5762.D2V6I3"/>
<dbReference type="SUPFAM" id="SSF55120">
    <property type="entry name" value="Pseudouridine synthase"/>
    <property type="match status" value="1"/>
</dbReference>
<dbReference type="Pfam" id="PF00849">
    <property type="entry name" value="PseudoU_synth_2"/>
    <property type="match status" value="1"/>
</dbReference>
<protein>
    <submittedName>
        <fullName evidence="2">Predicted protein</fullName>
    </submittedName>
</protein>
<dbReference type="RefSeq" id="XP_002680322.1">
    <property type="nucleotide sequence ID" value="XM_002680276.1"/>
</dbReference>
<gene>
    <name evidence="2" type="ORF">NAEGRDRAFT_64448</name>
</gene>
<evidence type="ECO:0000259" key="1">
    <source>
        <dbReference type="Pfam" id="PF00849"/>
    </source>
</evidence>
<dbReference type="OrthoDB" id="424794at2759"/>
<dbReference type="GO" id="GO:0000455">
    <property type="term" value="P:enzyme-directed rRNA pseudouridine synthesis"/>
    <property type="evidence" value="ECO:0007669"/>
    <property type="project" value="TreeGrafter"/>
</dbReference>
<dbReference type="InterPro" id="IPR006145">
    <property type="entry name" value="PsdUridine_synth_RsuA/RluA"/>
</dbReference>